<dbReference type="AlphaFoldDB" id="A0A8E1T0Z8"/>
<keyword evidence="5" id="KW-0812">Transmembrane</keyword>
<dbReference type="SUPFAM" id="SSF103473">
    <property type="entry name" value="MFS general substrate transporter"/>
    <property type="match status" value="1"/>
</dbReference>
<keyword evidence="3" id="KW-1003">Cell membrane</keyword>
<protein>
    <recommendedName>
        <fullName evidence="8">MFS transporter</fullName>
    </recommendedName>
</protein>
<dbReference type="PANTHER" id="PTHR43528:SF1">
    <property type="entry name" value="ALPHA-KETOGLUTARATE PERMEASE"/>
    <property type="match status" value="1"/>
</dbReference>
<organism evidence="6 7">
    <name type="scientific">Amycolatopsis echigonensis</name>
    <dbReference type="NCBI Taxonomy" id="2576905"/>
    <lineage>
        <taxon>Bacteria</taxon>
        <taxon>Bacillati</taxon>
        <taxon>Actinomycetota</taxon>
        <taxon>Actinomycetes</taxon>
        <taxon>Pseudonocardiales</taxon>
        <taxon>Pseudonocardiaceae</taxon>
        <taxon>Amycolatopsis</taxon>
    </lineage>
</organism>
<evidence type="ECO:0000256" key="5">
    <source>
        <dbReference type="SAM" id="Phobius"/>
    </source>
</evidence>
<reference evidence="6 7" key="1">
    <citation type="submission" date="2020-08" db="EMBL/GenBank/DDBJ databases">
        <title>Amycolatopsis echigonensis JCM 21831.</title>
        <authorList>
            <person name="Tedsree N."/>
            <person name="Kuncharoen N."/>
            <person name="Likhitwitayawuid K."/>
            <person name="Tanasupawat S."/>
        </authorList>
    </citation>
    <scope>NUCLEOTIDE SEQUENCE [LARGE SCALE GENOMIC DNA]</scope>
    <source>
        <strain evidence="6 7">JCM 21831</strain>
    </source>
</reference>
<dbReference type="EMBL" id="JACJHR010000001">
    <property type="protein sequence ID" value="MBB2497561.1"/>
    <property type="molecule type" value="Genomic_DNA"/>
</dbReference>
<evidence type="ECO:0000256" key="4">
    <source>
        <dbReference type="ARBA" id="ARBA00022847"/>
    </source>
</evidence>
<evidence type="ECO:0000256" key="2">
    <source>
        <dbReference type="ARBA" id="ARBA00022448"/>
    </source>
</evidence>
<evidence type="ECO:0008006" key="8">
    <source>
        <dbReference type="Google" id="ProtNLM"/>
    </source>
</evidence>
<feature type="transmembrane region" description="Helical" evidence="5">
    <location>
        <begin position="21"/>
        <end position="41"/>
    </location>
</feature>
<evidence type="ECO:0000313" key="6">
    <source>
        <dbReference type="EMBL" id="MBB2497561.1"/>
    </source>
</evidence>
<keyword evidence="2" id="KW-0813">Transport</keyword>
<dbReference type="RefSeq" id="WP_183122560.1">
    <property type="nucleotide sequence ID" value="NZ_JACJHR010000001.1"/>
</dbReference>
<sequence>MMADVFPTRTRATGLSVSYRITASVFGGFAPWVVIWLIRATGEQSRAELYVMALAVLSLSALAFARRRLRVR</sequence>
<comment type="caution">
    <text evidence="6">The sequence shown here is derived from an EMBL/GenBank/DDBJ whole genome shotgun (WGS) entry which is preliminary data.</text>
</comment>
<dbReference type="GO" id="GO:0005886">
    <property type="term" value="C:plasma membrane"/>
    <property type="evidence" value="ECO:0007669"/>
    <property type="project" value="UniProtKB-SubCell"/>
</dbReference>
<dbReference type="Proteomes" id="UP000550260">
    <property type="component" value="Unassembled WGS sequence"/>
</dbReference>
<proteinExistence type="predicted"/>
<dbReference type="PANTHER" id="PTHR43528">
    <property type="entry name" value="ALPHA-KETOGLUTARATE PERMEASE"/>
    <property type="match status" value="1"/>
</dbReference>
<keyword evidence="5" id="KW-0472">Membrane</keyword>
<dbReference type="GO" id="GO:0015293">
    <property type="term" value="F:symporter activity"/>
    <property type="evidence" value="ECO:0007669"/>
    <property type="project" value="UniProtKB-KW"/>
</dbReference>
<evidence type="ECO:0000256" key="3">
    <source>
        <dbReference type="ARBA" id="ARBA00022475"/>
    </source>
</evidence>
<evidence type="ECO:0000313" key="7">
    <source>
        <dbReference type="Proteomes" id="UP000550260"/>
    </source>
</evidence>
<keyword evidence="4" id="KW-0769">Symport</keyword>
<keyword evidence="5" id="KW-1133">Transmembrane helix</keyword>
<accession>A0A8E1T0Z8</accession>
<dbReference type="InterPro" id="IPR051084">
    <property type="entry name" value="H+-coupled_symporters"/>
</dbReference>
<comment type="subcellular location">
    <subcellularLocation>
        <location evidence="1">Cell membrane</location>
        <topology evidence="1">Multi-pass membrane protein</topology>
    </subcellularLocation>
</comment>
<dbReference type="InterPro" id="IPR036259">
    <property type="entry name" value="MFS_trans_sf"/>
</dbReference>
<gene>
    <name evidence="6" type="ORF">H5411_00190</name>
</gene>
<evidence type="ECO:0000256" key="1">
    <source>
        <dbReference type="ARBA" id="ARBA00004651"/>
    </source>
</evidence>
<name>A0A8E1T0Z8_9PSEU</name>
<feature type="transmembrane region" description="Helical" evidence="5">
    <location>
        <begin position="47"/>
        <end position="65"/>
    </location>
</feature>